<dbReference type="InterPro" id="IPR057006">
    <property type="entry name" value="Phage_TAC_19"/>
</dbReference>
<gene>
    <name evidence="1" type="ORF">FZD51_05900</name>
</gene>
<accession>A0A5D4RJQ4</accession>
<evidence type="ECO:0000313" key="1">
    <source>
        <dbReference type="EMBL" id="TYS50086.1"/>
    </source>
</evidence>
<reference evidence="1 2" key="1">
    <citation type="submission" date="2019-08" db="EMBL/GenBank/DDBJ databases">
        <title>Bacillus genomes from the desert of Cuatro Cienegas, Coahuila.</title>
        <authorList>
            <person name="Olmedo-Alvarez G."/>
        </authorList>
    </citation>
    <scope>NUCLEOTIDE SEQUENCE [LARGE SCALE GENOMIC DNA]</scope>
    <source>
        <strain evidence="1 2">CH446_14T</strain>
    </source>
</reference>
<organism evidence="1 2">
    <name type="scientific">Bacillus infantis</name>
    <dbReference type="NCBI Taxonomy" id="324767"/>
    <lineage>
        <taxon>Bacteria</taxon>
        <taxon>Bacillati</taxon>
        <taxon>Bacillota</taxon>
        <taxon>Bacilli</taxon>
        <taxon>Bacillales</taxon>
        <taxon>Bacillaceae</taxon>
        <taxon>Bacillus</taxon>
    </lineage>
</organism>
<comment type="caution">
    <text evidence="1">The sequence shown here is derived from an EMBL/GenBank/DDBJ whole genome shotgun (WGS) entry which is preliminary data.</text>
</comment>
<dbReference type="Proteomes" id="UP000322139">
    <property type="component" value="Unassembled WGS sequence"/>
</dbReference>
<name>A0A5D4RJQ4_9BACI</name>
<dbReference type="Pfam" id="PF23857">
    <property type="entry name" value="Phage_TAC_19"/>
    <property type="match status" value="1"/>
</dbReference>
<evidence type="ECO:0000313" key="2">
    <source>
        <dbReference type="Proteomes" id="UP000322139"/>
    </source>
</evidence>
<evidence type="ECO:0008006" key="3">
    <source>
        <dbReference type="Google" id="ProtNLM"/>
    </source>
</evidence>
<dbReference type="NCBIfam" id="NF047360">
    <property type="entry name" value="tail_chap_PVL"/>
    <property type="match status" value="1"/>
</dbReference>
<protein>
    <recommendedName>
        <fullName evidence="3">Phage tail assembly protein</fullName>
    </recommendedName>
</protein>
<sequence>MRIELTKDGENKVFTAPFIPSRAFRKMLGLKKELTNFDNLTPEQLDEVMGIIVNDIFQDKFTLDDLYDGLPADQLIPTIYKIIESVSGGPGAAGNEVKA</sequence>
<dbReference type="EMBL" id="VTER01000003">
    <property type="protein sequence ID" value="TYS50086.1"/>
    <property type="molecule type" value="Genomic_DNA"/>
</dbReference>
<dbReference type="RefSeq" id="WP_148973915.1">
    <property type="nucleotide sequence ID" value="NZ_VTER01000003.1"/>
</dbReference>
<proteinExistence type="predicted"/>
<dbReference type="AlphaFoldDB" id="A0A5D4RJQ4"/>